<protein>
    <submittedName>
        <fullName evidence="1">Uncharacterized protein</fullName>
    </submittedName>
</protein>
<dbReference type="EMBL" id="JWHU01000005">
    <property type="protein sequence ID" value="KIU21995.1"/>
    <property type="molecule type" value="Genomic_DNA"/>
</dbReference>
<reference evidence="1 3" key="1">
    <citation type="journal article" date="2015" name="Microbiology (Mosc.)">
        <title>Genomics of the Weissella cibaria species with an examination of its metabolic traits.</title>
        <authorList>
            <person name="Lynch K.M."/>
            <person name="Lucid A."/>
            <person name="Arendt E.K."/>
            <person name="Sleator R.D."/>
            <person name="Lucey B."/>
            <person name="Coffey A."/>
        </authorList>
    </citation>
    <scope>NUCLEOTIDE SEQUENCE [LARGE SCALE GENOMIC DNA]</scope>
    <source>
        <strain evidence="2">AB3b</strain>
        <strain evidence="1 3">MG1</strain>
    </source>
</reference>
<proteinExistence type="predicted"/>
<dbReference type="AlphaFoldDB" id="A0A0D1LPH1"/>
<comment type="caution">
    <text evidence="1">The sequence shown here is derived from an EMBL/GenBank/DDBJ whole genome shotgun (WGS) entry which is preliminary data.</text>
</comment>
<dbReference type="EMBL" id="JWHT01000030">
    <property type="protein sequence ID" value="KIU23972.1"/>
    <property type="molecule type" value="Genomic_DNA"/>
</dbReference>
<dbReference type="RefSeq" id="WP_043708792.1">
    <property type="nucleotide sequence ID" value="NZ_CP116385.1"/>
</dbReference>
<evidence type="ECO:0000313" key="3">
    <source>
        <dbReference type="Proteomes" id="UP000032287"/>
    </source>
</evidence>
<gene>
    <name evidence="2" type="ORF">ab3b_01307</name>
    <name evidence="1" type="ORF">QX99_00374</name>
</gene>
<sequence>MKGLDNATIKLVASDVNDLIKESGHSQLAVIATSGVALTLQALIGATTADELPYMVTSNVRSLLRELDKPKTSSDFELGFMLAVSATAQAITETDLTQYTKKHVLEVINAKFGDLKGVDTDE</sequence>
<evidence type="ECO:0000313" key="1">
    <source>
        <dbReference type="EMBL" id="KIU21995.1"/>
    </source>
</evidence>
<evidence type="ECO:0000313" key="2">
    <source>
        <dbReference type="EMBL" id="KIU23972.1"/>
    </source>
</evidence>
<dbReference type="Proteomes" id="UP000032287">
    <property type="component" value="Unassembled WGS sequence"/>
</dbReference>
<name>A0A0D1LPH1_9LACO</name>
<dbReference type="PATRIC" id="fig|137591.24.peg.1278"/>
<accession>A0A0D1LPH1</accession>
<keyword evidence="3" id="KW-1185">Reference proteome</keyword>
<dbReference type="Proteomes" id="UP000032289">
    <property type="component" value="Unassembled WGS sequence"/>
</dbReference>
<organism evidence="1 3">
    <name type="scientific">Weissella cibaria</name>
    <dbReference type="NCBI Taxonomy" id="137591"/>
    <lineage>
        <taxon>Bacteria</taxon>
        <taxon>Bacillati</taxon>
        <taxon>Bacillota</taxon>
        <taxon>Bacilli</taxon>
        <taxon>Lactobacillales</taxon>
        <taxon>Lactobacillaceae</taxon>
        <taxon>Weissella</taxon>
    </lineage>
</organism>